<sequence>MMTTFWLLAVPVVYYGSYYFGRWIRHKIILRTTGLADLPQLGQSRPPDQKIKGTVVVCGGSIGGLLAARVCHDHFEKVVIVEPEAWLAEEDGRAAHAWTQIHRRGRVMQYYSIQALLPLSFASWTRLFPNIEQECEKSDIRCLLADLKFLIWGLPIAAPFEDYGDHFPKTLYASRQSTETLLRRLVVGQKDQYPNIEWVVGTVTGVTADPNGMSRLKNVVVRTANGTTEIEATLVIDCTGPAQAGLKWLQHAGYGFSSEGSSYRTGTLPLDQLSISYNQKVQYSTYIFQVPLELGRRLATPTKWEEEGIFLVAFTDARVDRKYVAGQRIENNQLQLCCGAWAPTEDLPRTLAEIKEFSHSMILSRPLPEWFFELLDLLDEAEDTMELHTVRCPPSTSVRFHQATNLPSNYIALADSTMRVNPIFGQGVTKATLGAISLNNVLHDLQNRLTSVSESYRSTTTVPTLPDSFAKDFFTVQWSKISPIWDGTRVFDYGWDTTVPLPGETLDFGAALRWWQQNILMLAMTDRQAASAYWHTLMTMGPPTDMFHPRLVLKILWRRLRHGPA</sequence>
<evidence type="ECO:0000313" key="1">
    <source>
        <dbReference type="EMBL" id="KAH7905047.1"/>
    </source>
</evidence>
<name>A0ACB7ZWE6_9AGAM</name>
<dbReference type="Proteomes" id="UP000790377">
    <property type="component" value="Unassembled WGS sequence"/>
</dbReference>
<comment type="caution">
    <text evidence="1">The sequence shown here is derived from an EMBL/GenBank/DDBJ whole genome shotgun (WGS) entry which is preliminary data.</text>
</comment>
<gene>
    <name evidence="1" type="ORF">BJ138DRAFT_822268</name>
</gene>
<organism evidence="1 2">
    <name type="scientific">Hygrophoropsis aurantiaca</name>
    <dbReference type="NCBI Taxonomy" id="72124"/>
    <lineage>
        <taxon>Eukaryota</taxon>
        <taxon>Fungi</taxon>
        <taxon>Dikarya</taxon>
        <taxon>Basidiomycota</taxon>
        <taxon>Agaricomycotina</taxon>
        <taxon>Agaricomycetes</taxon>
        <taxon>Agaricomycetidae</taxon>
        <taxon>Boletales</taxon>
        <taxon>Coniophorineae</taxon>
        <taxon>Hygrophoropsidaceae</taxon>
        <taxon>Hygrophoropsis</taxon>
    </lineage>
</organism>
<protein>
    <submittedName>
        <fullName evidence="1">Uncharacterized protein</fullName>
    </submittedName>
</protein>
<reference evidence="1" key="1">
    <citation type="journal article" date="2021" name="New Phytol.">
        <title>Evolutionary innovations through gain and loss of genes in the ectomycorrhizal Boletales.</title>
        <authorList>
            <person name="Wu G."/>
            <person name="Miyauchi S."/>
            <person name="Morin E."/>
            <person name="Kuo A."/>
            <person name="Drula E."/>
            <person name="Varga T."/>
            <person name="Kohler A."/>
            <person name="Feng B."/>
            <person name="Cao Y."/>
            <person name="Lipzen A."/>
            <person name="Daum C."/>
            <person name="Hundley H."/>
            <person name="Pangilinan J."/>
            <person name="Johnson J."/>
            <person name="Barry K."/>
            <person name="LaButti K."/>
            <person name="Ng V."/>
            <person name="Ahrendt S."/>
            <person name="Min B."/>
            <person name="Choi I.G."/>
            <person name="Park H."/>
            <person name="Plett J.M."/>
            <person name="Magnuson J."/>
            <person name="Spatafora J.W."/>
            <person name="Nagy L.G."/>
            <person name="Henrissat B."/>
            <person name="Grigoriev I.V."/>
            <person name="Yang Z.L."/>
            <person name="Xu J."/>
            <person name="Martin F.M."/>
        </authorList>
    </citation>
    <scope>NUCLEOTIDE SEQUENCE</scope>
    <source>
        <strain evidence="1">ATCC 28755</strain>
    </source>
</reference>
<evidence type="ECO:0000313" key="2">
    <source>
        <dbReference type="Proteomes" id="UP000790377"/>
    </source>
</evidence>
<proteinExistence type="predicted"/>
<accession>A0ACB7ZWE6</accession>
<keyword evidence="2" id="KW-1185">Reference proteome</keyword>
<dbReference type="EMBL" id="MU268287">
    <property type="protein sequence ID" value="KAH7905047.1"/>
    <property type="molecule type" value="Genomic_DNA"/>
</dbReference>